<protein>
    <recommendedName>
        <fullName evidence="2">HNH nuclease domain-containing protein</fullName>
    </recommendedName>
</protein>
<dbReference type="EMBL" id="MVHZ01000026">
    <property type="protein sequence ID" value="ORA98005.1"/>
    <property type="molecule type" value="Genomic_DNA"/>
</dbReference>
<dbReference type="Proteomes" id="UP000192320">
    <property type="component" value="Unassembled WGS sequence"/>
</dbReference>
<feature type="region of interest" description="Disordered" evidence="1">
    <location>
        <begin position="1"/>
        <end position="46"/>
    </location>
</feature>
<dbReference type="CDD" id="cd00085">
    <property type="entry name" value="HNHc"/>
    <property type="match status" value="1"/>
</dbReference>
<gene>
    <name evidence="3" type="ORF">BST33_17600</name>
</gene>
<dbReference type="AlphaFoldDB" id="A0AA91RKT2"/>
<name>A0AA91RKT2_9MYCO</name>
<evidence type="ECO:0000313" key="3">
    <source>
        <dbReference type="EMBL" id="ORA98005.1"/>
    </source>
</evidence>
<accession>A0AA91RKT2</accession>
<dbReference type="Pfam" id="PF02720">
    <property type="entry name" value="DUF222"/>
    <property type="match status" value="1"/>
</dbReference>
<evidence type="ECO:0000256" key="1">
    <source>
        <dbReference type="SAM" id="MobiDB-lite"/>
    </source>
</evidence>
<feature type="domain" description="HNH nuclease" evidence="2">
    <location>
        <begin position="399"/>
        <end position="450"/>
    </location>
</feature>
<organism evidence="3 4">
    <name type="scientific">Mycolicibacter minnesotensis</name>
    <dbReference type="NCBI Taxonomy" id="1118379"/>
    <lineage>
        <taxon>Bacteria</taxon>
        <taxon>Bacillati</taxon>
        <taxon>Actinomycetota</taxon>
        <taxon>Actinomycetes</taxon>
        <taxon>Mycobacteriales</taxon>
        <taxon>Mycobacteriaceae</taxon>
        <taxon>Mycolicibacter</taxon>
    </lineage>
</organism>
<dbReference type="SMART" id="SM00507">
    <property type="entry name" value="HNHc"/>
    <property type="match status" value="1"/>
</dbReference>
<evidence type="ECO:0000259" key="2">
    <source>
        <dbReference type="SMART" id="SM00507"/>
    </source>
</evidence>
<dbReference type="InterPro" id="IPR003870">
    <property type="entry name" value="DUF222"/>
</dbReference>
<sequence length="550" mass="58143">MPPRPLRHLRRGCLRTGNRRPAGVLGPAPQDRGELSGSASPHLSHPRSRIECMFDTSLAGPGALADAGTEELVATIAGWAGVEAAAAAHRLAAIGELVARRSSGNGFDRSRWACDNWDGAAAEVAAAEHISHGMASSQMYLASALRDRIPAVAALFLSGRISARLASTIAWHTTLITDPGVLMLVDADLAEVATSLGPLSCAKAAAAIDALIERHDPAAVRRARDRARGRELVVDTNRTEDGTTALWGRLFAVDAAALDQRLMQLAHSVCDDDPRTLAQRRADALGALAAGAQSLACGCGNRDCPAAGEADPRAKGVVVYVVAEPAALDATPDGQLSGETIGTAARPAQARPSPSGRIIGGGKVPPGLLAELIAGGATVRPLAQPTAMAAELGYRPSAALAAFIRARDITCRFPGCDRPATVCDIDHAVPFPWGPTHPSNLRCLCRKHHLLKTFWTGHDGWRDRQHSDGTIEWTAPTGHTYTTQPGSRLLFPRMCLPTTAPPTTIAAAPSPDRGREVMMPTRRSTRAQDRLRCIEAERADNAARRERPPP</sequence>
<feature type="compositionally biased region" description="Basic residues" evidence="1">
    <location>
        <begin position="1"/>
        <end position="13"/>
    </location>
</feature>
<evidence type="ECO:0000313" key="4">
    <source>
        <dbReference type="Proteomes" id="UP000192320"/>
    </source>
</evidence>
<feature type="region of interest" description="Disordered" evidence="1">
    <location>
        <begin position="501"/>
        <end position="531"/>
    </location>
</feature>
<keyword evidence="4" id="KW-1185">Reference proteome</keyword>
<reference evidence="3 4" key="1">
    <citation type="submission" date="2017-02" db="EMBL/GenBank/DDBJ databases">
        <title>The new phylogeny of genus Mycobacterium.</title>
        <authorList>
            <person name="Tortoli E."/>
            <person name="Trovato A."/>
            <person name="Cirillo D.M."/>
        </authorList>
    </citation>
    <scope>NUCLEOTIDE SEQUENCE [LARGE SCALE GENOMIC DNA]</scope>
    <source>
        <strain evidence="3 4">DSM 45633</strain>
    </source>
</reference>
<dbReference type="InterPro" id="IPR003615">
    <property type="entry name" value="HNH_nuc"/>
</dbReference>
<proteinExistence type="predicted"/>
<comment type="caution">
    <text evidence="3">The sequence shown here is derived from an EMBL/GenBank/DDBJ whole genome shotgun (WGS) entry which is preliminary data.</text>
</comment>